<keyword evidence="1" id="KW-0812">Transmembrane</keyword>
<evidence type="ECO:0008006" key="4">
    <source>
        <dbReference type="Google" id="ProtNLM"/>
    </source>
</evidence>
<evidence type="ECO:0000313" key="2">
    <source>
        <dbReference type="EMBL" id="POH72884.1"/>
    </source>
</evidence>
<dbReference type="AlphaFoldDB" id="A0A2S3ZUV4"/>
<dbReference type="Pfam" id="PF13787">
    <property type="entry name" value="HXXEE"/>
    <property type="match status" value="1"/>
</dbReference>
<name>A0A2S3ZUV4_ARTGL</name>
<reference evidence="2 3" key="1">
    <citation type="submission" date="2018-01" db="EMBL/GenBank/DDBJ databases">
        <title>Arthrobacter sp. nov., from glaciers in China.</title>
        <authorList>
            <person name="Liu Q."/>
            <person name="Xin Y.-H."/>
        </authorList>
    </citation>
    <scope>NUCLEOTIDE SEQUENCE [LARGE SCALE GENOMIC DNA]</scope>
    <source>
        <strain evidence="2 3">HLT2-12-2</strain>
    </source>
</reference>
<protein>
    <recommendedName>
        <fullName evidence="4">HXXEE domain-containing protein</fullName>
    </recommendedName>
</protein>
<evidence type="ECO:0000313" key="3">
    <source>
        <dbReference type="Proteomes" id="UP000237061"/>
    </source>
</evidence>
<feature type="transmembrane region" description="Helical" evidence="1">
    <location>
        <begin position="70"/>
        <end position="89"/>
    </location>
</feature>
<organism evidence="2 3">
    <name type="scientific">Arthrobacter glacialis</name>
    <dbReference type="NCBI Taxonomy" id="1664"/>
    <lineage>
        <taxon>Bacteria</taxon>
        <taxon>Bacillati</taxon>
        <taxon>Actinomycetota</taxon>
        <taxon>Actinomycetes</taxon>
        <taxon>Micrococcales</taxon>
        <taxon>Micrococcaceae</taxon>
        <taxon>Arthrobacter</taxon>
    </lineage>
</organism>
<feature type="transmembrane region" description="Helical" evidence="1">
    <location>
        <begin position="101"/>
        <end position="121"/>
    </location>
</feature>
<keyword evidence="1" id="KW-1133">Transmembrane helix</keyword>
<proteinExistence type="predicted"/>
<dbReference type="RefSeq" id="WP_103466278.1">
    <property type="nucleotide sequence ID" value="NZ_PPXB01000009.1"/>
</dbReference>
<feature type="transmembrane region" description="Helical" evidence="1">
    <location>
        <begin position="133"/>
        <end position="152"/>
    </location>
</feature>
<accession>A0A2S3ZUV4</accession>
<comment type="caution">
    <text evidence="2">The sequence shown here is derived from an EMBL/GenBank/DDBJ whole genome shotgun (WGS) entry which is preliminary data.</text>
</comment>
<dbReference type="EMBL" id="PPXC01000010">
    <property type="protein sequence ID" value="POH72884.1"/>
    <property type="molecule type" value="Genomic_DNA"/>
</dbReference>
<dbReference type="InterPro" id="IPR025671">
    <property type="entry name" value="HXXEE"/>
</dbReference>
<keyword evidence="3" id="KW-1185">Reference proteome</keyword>
<sequence>MNSRTPLKPSTLNIRKTNLTAAASARTPVSLPAFRKIIWLMPAAYLLHIVEEYAGNFPAWVSEDVHGKFNYFGFDTNNIMFMIVLLTLVTLNFRKASTRTAIALTVFASANLFWDALFHLFMTPLLDRYSPGLVTAVLLYVPISLLVGIVVIKNRILRPRTFAIAVGGGAVLFGFVVWYGLFHFAV</sequence>
<evidence type="ECO:0000256" key="1">
    <source>
        <dbReference type="SAM" id="Phobius"/>
    </source>
</evidence>
<feature type="transmembrane region" description="Helical" evidence="1">
    <location>
        <begin position="164"/>
        <end position="185"/>
    </location>
</feature>
<dbReference type="OrthoDB" id="7563382at2"/>
<dbReference type="Proteomes" id="UP000237061">
    <property type="component" value="Unassembled WGS sequence"/>
</dbReference>
<keyword evidence="1" id="KW-0472">Membrane</keyword>
<gene>
    <name evidence="2" type="ORF">CVS27_13525</name>
</gene>